<dbReference type="AlphaFoldDB" id="A0A0U9HIL3"/>
<name>A0A0U9HIL3_KLENI</name>
<keyword evidence="3" id="KW-1185">Reference proteome</keyword>
<feature type="compositionally biased region" description="Low complexity" evidence="1">
    <location>
        <begin position="752"/>
        <end position="767"/>
    </location>
</feature>
<reference evidence="2 3" key="1">
    <citation type="journal article" date="2014" name="Nat. Commun.">
        <title>Klebsormidium flaccidum genome reveals primary factors for plant terrestrial adaptation.</title>
        <authorList>
            <person name="Hori K."/>
            <person name="Maruyama F."/>
            <person name="Fujisawa T."/>
            <person name="Togashi T."/>
            <person name="Yamamoto N."/>
            <person name="Seo M."/>
            <person name="Sato S."/>
            <person name="Yamada T."/>
            <person name="Mori H."/>
            <person name="Tajima N."/>
            <person name="Moriyama T."/>
            <person name="Ikeuchi M."/>
            <person name="Watanabe M."/>
            <person name="Wada H."/>
            <person name="Kobayashi K."/>
            <person name="Saito M."/>
            <person name="Masuda T."/>
            <person name="Sasaki-Sekimoto Y."/>
            <person name="Mashiguchi K."/>
            <person name="Awai K."/>
            <person name="Shimojima M."/>
            <person name="Masuda S."/>
            <person name="Iwai M."/>
            <person name="Nobusawa T."/>
            <person name="Narise T."/>
            <person name="Kondo S."/>
            <person name="Saito H."/>
            <person name="Sato R."/>
            <person name="Murakawa M."/>
            <person name="Ihara Y."/>
            <person name="Oshima-Yamada Y."/>
            <person name="Ohtaka K."/>
            <person name="Satoh M."/>
            <person name="Sonobe K."/>
            <person name="Ishii M."/>
            <person name="Ohtani R."/>
            <person name="Kanamori-Sato M."/>
            <person name="Honoki R."/>
            <person name="Miyazaki D."/>
            <person name="Mochizuki H."/>
            <person name="Umetsu J."/>
            <person name="Higashi K."/>
            <person name="Shibata D."/>
            <person name="Kamiya Y."/>
            <person name="Sato N."/>
            <person name="Nakamura Y."/>
            <person name="Tabata S."/>
            <person name="Ida S."/>
            <person name="Kurokawa K."/>
            <person name="Ohta H."/>
        </authorList>
    </citation>
    <scope>NUCLEOTIDE SEQUENCE [LARGE SCALE GENOMIC DNA]</scope>
    <source>
        <strain evidence="2 3">NIES-2285</strain>
    </source>
</reference>
<feature type="region of interest" description="Disordered" evidence="1">
    <location>
        <begin position="184"/>
        <end position="230"/>
    </location>
</feature>
<feature type="region of interest" description="Disordered" evidence="1">
    <location>
        <begin position="568"/>
        <end position="599"/>
    </location>
</feature>
<feature type="region of interest" description="Disordered" evidence="1">
    <location>
        <begin position="615"/>
        <end position="648"/>
    </location>
</feature>
<evidence type="ECO:0000313" key="2">
    <source>
        <dbReference type="EMBL" id="GAQ80994.1"/>
    </source>
</evidence>
<feature type="compositionally biased region" description="Low complexity" evidence="1">
    <location>
        <begin position="619"/>
        <end position="633"/>
    </location>
</feature>
<gene>
    <name evidence="2" type="ORF">KFL_000680100</name>
</gene>
<protein>
    <submittedName>
        <fullName evidence="2">Uncharacterized protein</fullName>
    </submittedName>
</protein>
<evidence type="ECO:0000313" key="3">
    <source>
        <dbReference type="Proteomes" id="UP000054558"/>
    </source>
</evidence>
<proteinExistence type="predicted"/>
<sequence>MSIFGTFGAVVLLNNTLWINSGDRDWKVTEGNTSIHMVFQSNNTLFEAGRLSAIAAMILGRGTREAFRQHGEVLRADFLLRDGLPVDSYEAKDLRVEMEAQVCDLTEKVLFHEKTFGAPIQVLQLVELAAQSRIMHVVEAAMTCMLKGEAGLNVHSTDIKVYNQRFRKFCEDVRPMYRALRSLHGRKSERDDLAPPDNPDVGANDSENSSSDEAESSDESTQSDQSDQKQLDDITEQLKKLAFPSDQRESHTFSLRSEGSSPAVPLYGFLDPRLRTEVTPRHHSLGAQTEKTLDEIWATISSSTAWEAICFVPNASPLDTNCVKKLVTWLVESEQLLCFPCVPAEESGPPEGWLVPLCFTDPESLSKRACFELHNKLEEQHRFAVLLLYGVKDRGPWKVLPTEVPRAEDRQLANHTLPLLEELIRRILALAEKEAGTAPPEAYSFEGDWIRQRGIAPESPFLSIDHSIGGSTSGSQAGGTSAGPLERHAPVSDEQTTEQYVRSCSHLGVSVEWMTSFLSGRQKPPNWLRSYRLRLGPWRKARFRKKSTPTSAGTMVSQRVLVLGSHYTRGGKGQKRRFSTVQAPVPSAPAKQRKGRTASDLRTHCVQARFMEDQAAGLPQQQQETPRQPQAAPHRFEVPPAHRRGGGASVERMSIDSACVDGAPALPDPEPISSSWGLRSTPNEFLPDEDQFFEDLEGLPQAAPYLDSMDLGCADLSSEKGGMPDDVLRWNDSPDLTEPTDAGGTLAFAQGSPTSPLQAYSSSSSSFSPPPARLH</sequence>
<feature type="region of interest" description="Disordered" evidence="1">
    <location>
        <begin position="466"/>
        <end position="496"/>
    </location>
</feature>
<accession>A0A0U9HIL3</accession>
<dbReference type="EMBL" id="DF237017">
    <property type="protein sequence ID" value="GAQ80994.1"/>
    <property type="molecule type" value="Genomic_DNA"/>
</dbReference>
<evidence type="ECO:0000256" key="1">
    <source>
        <dbReference type="SAM" id="MobiDB-lite"/>
    </source>
</evidence>
<feature type="region of interest" description="Disordered" evidence="1">
    <location>
        <begin position="718"/>
        <end position="775"/>
    </location>
</feature>
<dbReference type="Proteomes" id="UP000054558">
    <property type="component" value="Unassembled WGS sequence"/>
</dbReference>
<organism evidence="2 3">
    <name type="scientific">Klebsormidium nitens</name>
    <name type="common">Green alga</name>
    <name type="synonym">Ulothrix nitens</name>
    <dbReference type="NCBI Taxonomy" id="105231"/>
    <lineage>
        <taxon>Eukaryota</taxon>
        <taxon>Viridiplantae</taxon>
        <taxon>Streptophyta</taxon>
        <taxon>Klebsormidiophyceae</taxon>
        <taxon>Klebsormidiales</taxon>
        <taxon>Klebsormidiaceae</taxon>
        <taxon>Klebsormidium</taxon>
    </lineage>
</organism>